<feature type="domain" description="Tyrosine specific protein phosphatases" evidence="9">
    <location>
        <begin position="899"/>
        <end position="970"/>
    </location>
</feature>
<dbReference type="InterPro" id="IPR000242">
    <property type="entry name" value="PTP_cat"/>
</dbReference>
<reference evidence="10" key="1">
    <citation type="submission" date="2021-03" db="EMBL/GenBank/DDBJ databases">
        <authorList>
            <person name="Bekaert M."/>
        </authorList>
    </citation>
    <scope>NUCLEOTIDE SEQUENCE</scope>
</reference>
<dbReference type="PROSITE" id="PS50056">
    <property type="entry name" value="TYR_PHOSPHATASE_2"/>
    <property type="match status" value="2"/>
</dbReference>
<dbReference type="SMART" id="SM00194">
    <property type="entry name" value="PTPc"/>
    <property type="match status" value="2"/>
</dbReference>
<dbReference type="EC" id="3.1.3.48" evidence="2"/>
<feature type="domain" description="Tyrosine-protein phosphatase" evidence="8">
    <location>
        <begin position="1011"/>
        <end position="1237"/>
    </location>
</feature>
<feature type="signal peptide" evidence="7">
    <location>
        <begin position="1"/>
        <end position="23"/>
    </location>
</feature>
<dbReference type="Proteomes" id="UP000683360">
    <property type="component" value="Unassembled WGS sequence"/>
</dbReference>
<keyword evidence="3 10" id="KW-0378">Hydrolase</keyword>
<evidence type="ECO:0000259" key="9">
    <source>
        <dbReference type="PROSITE" id="PS50056"/>
    </source>
</evidence>
<keyword evidence="6" id="KW-1133">Transmembrane helix</keyword>
<keyword evidence="7" id="KW-0732">Signal</keyword>
<keyword evidence="4" id="KW-0904">Protein phosphatase</keyword>
<dbReference type="Gene3D" id="2.60.120.260">
    <property type="entry name" value="Galactose-binding domain-like"/>
    <property type="match status" value="1"/>
</dbReference>
<keyword evidence="6" id="KW-0812">Transmembrane</keyword>
<dbReference type="PROSITE" id="PS50055">
    <property type="entry name" value="TYR_PHOSPHATASE_PTP"/>
    <property type="match status" value="2"/>
</dbReference>
<dbReference type="InterPro" id="IPR008979">
    <property type="entry name" value="Galactose-bd-like_sf"/>
</dbReference>
<dbReference type="GO" id="GO:0004725">
    <property type="term" value="F:protein tyrosine phosphatase activity"/>
    <property type="evidence" value="ECO:0007669"/>
    <property type="project" value="UniProtKB-EC"/>
</dbReference>
<dbReference type="Gene3D" id="2.170.300.10">
    <property type="entry name" value="Tie2 ligand-binding domain superfamily"/>
    <property type="match status" value="1"/>
</dbReference>
<name>A0A8S3R9C2_MYTED</name>
<evidence type="ECO:0000259" key="8">
    <source>
        <dbReference type="PROSITE" id="PS50055"/>
    </source>
</evidence>
<evidence type="ECO:0000256" key="5">
    <source>
        <dbReference type="ARBA" id="ARBA00051722"/>
    </source>
</evidence>
<dbReference type="SUPFAM" id="SSF52799">
    <property type="entry name" value="(Phosphotyrosine protein) phosphatases II"/>
    <property type="match status" value="2"/>
</dbReference>
<evidence type="ECO:0000313" key="11">
    <source>
        <dbReference type="Proteomes" id="UP000683360"/>
    </source>
</evidence>
<dbReference type="FunFam" id="3.90.190.10:FF:000102">
    <property type="entry name" value="Receptor-type tyrosine-protein phosphatase"/>
    <property type="match status" value="1"/>
</dbReference>
<accession>A0A8S3R9C2</accession>
<dbReference type="SMART" id="SM00404">
    <property type="entry name" value="PTPc_motif"/>
    <property type="match status" value="2"/>
</dbReference>
<organism evidence="10 11">
    <name type="scientific">Mytilus edulis</name>
    <name type="common">Blue mussel</name>
    <dbReference type="NCBI Taxonomy" id="6550"/>
    <lineage>
        <taxon>Eukaryota</taxon>
        <taxon>Metazoa</taxon>
        <taxon>Spiralia</taxon>
        <taxon>Lophotrochozoa</taxon>
        <taxon>Mollusca</taxon>
        <taxon>Bivalvia</taxon>
        <taxon>Autobranchia</taxon>
        <taxon>Pteriomorphia</taxon>
        <taxon>Mytilida</taxon>
        <taxon>Mytiloidea</taxon>
        <taxon>Mytilidae</taxon>
        <taxon>Mytilinae</taxon>
        <taxon>Mytilus</taxon>
    </lineage>
</organism>
<dbReference type="Pfam" id="PF00102">
    <property type="entry name" value="Y_phosphatase"/>
    <property type="match status" value="3"/>
</dbReference>
<feature type="transmembrane region" description="Helical" evidence="6">
    <location>
        <begin position="588"/>
        <end position="610"/>
    </location>
</feature>
<dbReference type="InterPro" id="IPR050348">
    <property type="entry name" value="Protein-Tyr_Phosphatase"/>
</dbReference>
<evidence type="ECO:0000256" key="7">
    <source>
        <dbReference type="SAM" id="SignalP"/>
    </source>
</evidence>
<feature type="domain" description="Tyrosine specific protein phosphatases" evidence="9">
    <location>
        <begin position="1154"/>
        <end position="1228"/>
    </location>
</feature>
<evidence type="ECO:0000256" key="1">
    <source>
        <dbReference type="ARBA" id="ARBA00009580"/>
    </source>
</evidence>
<dbReference type="InterPro" id="IPR016130">
    <property type="entry name" value="Tyr_Pase_AS"/>
</dbReference>
<comment type="caution">
    <text evidence="10">The sequence shown here is derived from an EMBL/GenBank/DDBJ whole genome shotgun (WGS) entry which is preliminary data.</text>
</comment>
<protein>
    <recommendedName>
        <fullName evidence="2">protein-tyrosine-phosphatase</fullName>
        <ecNumber evidence="2">3.1.3.48</ecNumber>
    </recommendedName>
</protein>
<evidence type="ECO:0000256" key="6">
    <source>
        <dbReference type="SAM" id="Phobius"/>
    </source>
</evidence>
<dbReference type="CDD" id="cd00047">
    <property type="entry name" value="PTPc"/>
    <property type="match status" value="1"/>
</dbReference>
<dbReference type="InterPro" id="IPR029021">
    <property type="entry name" value="Prot-tyrosine_phosphatase-like"/>
</dbReference>
<dbReference type="SUPFAM" id="SSF49785">
    <property type="entry name" value="Galactose-binding domain-like"/>
    <property type="match status" value="1"/>
</dbReference>
<proteinExistence type="inferred from homology"/>
<comment type="similarity">
    <text evidence="1">Belongs to the protein-tyrosine phosphatase family.</text>
</comment>
<dbReference type="PANTHER" id="PTHR19134:SF562">
    <property type="entry name" value="PROTEIN-TYROSINE-PHOSPHATASE"/>
    <property type="match status" value="1"/>
</dbReference>
<evidence type="ECO:0000256" key="4">
    <source>
        <dbReference type="ARBA" id="ARBA00022912"/>
    </source>
</evidence>
<comment type="catalytic activity">
    <reaction evidence="5">
        <text>O-phospho-L-tyrosyl-[protein] + H2O = L-tyrosyl-[protein] + phosphate</text>
        <dbReference type="Rhea" id="RHEA:10684"/>
        <dbReference type="Rhea" id="RHEA-COMP:10136"/>
        <dbReference type="Rhea" id="RHEA-COMP:20101"/>
        <dbReference type="ChEBI" id="CHEBI:15377"/>
        <dbReference type="ChEBI" id="CHEBI:43474"/>
        <dbReference type="ChEBI" id="CHEBI:46858"/>
        <dbReference type="ChEBI" id="CHEBI:61978"/>
        <dbReference type="EC" id="3.1.3.48"/>
    </reaction>
</comment>
<keyword evidence="6" id="KW-0472">Membrane</keyword>
<dbReference type="InterPro" id="IPR003595">
    <property type="entry name" value="Tyr_Pase_cat"/>
</dbReference>
<dbReference type="PROSITE" id="PS00383">
    <property type="entry name" value="TYR_PHOSPHATASE_1"/>
    <property type="match status" value="1"/>
</dbReference>
<dbReference type="PANTHER" id="PTHR19134">
    <property type="entry name" value="RECEPTOR-TYPE TYROSINE-PROTEIN PHOSPHATASE"/>
    <property type="match status" value="1"/>
</dbReference>
<evidence type="ECO:0000313" key="10">
    <source>
        <dbReference type="EMBL" id="CAG2203570.1"/>
    </source>
</evidence>
<dbReference type="AlphaFoldDB" id="A0A8S3R9C2"/>
<dbReference type="Gene3D" id="3.90.190.10">
    <property type="entry name" value="Protein tyrosine phosphatase superfamily"/>
    <property type="match status" value="3"/>
</dbReference>
<evidence type="ECO:0000256" key="2">
    <source>
        <dbReference type="ARBA" id="ARBA00013064"/>
    </source>
</evidence>
<dbReference type="OrthoDB" id="6089359at2759"/>
<dbReference type="EMBL" id="CAJPWZ010000923">
    <property type="protein sequence ID" value="CAG2203570.1"/>
    <property type="molecule type" value="Genomic_DNA"/>
</dbReference>
<keyword evidence="11" id="KW-1185">Reference proteome</keyword>
<evidence type="ECO:0000256" key="3">
    <source>
        <dbReference type="ARBA" id="ARBA00022801"/>
    </source>
</evidence>
<sequence>MKMCSKLIFLSIIIETFVVIVEAQINLATQGVAIQSSNYPNYPAILAIEGPANNKWNAGCSVTANKQRYSWWALNLPAVAHMTNILIYYREGFAHRMDQFRLYLENGTADQISTSGLCYSDIEIAGEPALTQNITCNMLAKNLYFVNSRNNEDCFVELCYVAIYGCWKGFWGQNCSVPCPPTCIGKHCYPANGSCVWGCDHTNCMNKNCYKATGVCLEGCVFGQAGQYCNKYNVAYNQTAKIMPVGQSNARLSVDGLVEFGSLGVITTLHFVFGDNTTADDDHVVYCSNTTDKWIDGILLYNGPRLDTDITIFAICKYVTYVSPMLSGNSMVELCEIEIGGCQYGRYGENCEHVCPENCFGQGPCDLVSGNCSSGCLDGWVGAKCDQACTADTFGNECLLNCSKNCLSPPCNHVTGECDGGCNKGWERLNCTDKCSPGTFGWNCSEKCNGCTEDSCDHISGVCTNLSGCNPGYEYGRYCNKTCPAWYFGTNCTNYCNCLDSPCDTFSGKCSTGGCKRGWDGVSCDKECTYGYFGFNCNGFCANCLNESCSLFDGNCTDGCFTGYSGDMCDIEELSKKQISPSSDPGPAIGGVVGAILIVIIVVIIAVIIYRRRSASRPNQYLSDGEHLSGTAENTYINHDPSPKPMNVFVNKGCDAYLEDVSVSLPQKHASKTSGCDGSEEIPQEYDEEYEGNVYGNVQTEADYKIAIADLKKVINEKQKDEGFKKEYDILPRGLVHAHMEGSKEENKLKNRFLATWPYDHSRIVLTGKTQSDYINASFIDSYEKEKAYIASQGPKKNTIRDFWHMIWQEKVNTIVMVTKLEEERRKKCEQYWPQSVNKVMLVDNYRLVMKKEIQHTVYVYRLIILQSNSFKNKQERKIHHFHFTQWPDHGVPDSVKLVNFYRKVKSIKVDRKTPMVVHCSAGVGRTGTFIAIDALYEHGQKEGYVDIMEYVQTMRKDRMNMVQTHEQYEVVFEALLELFTVPDTSIHKSVFCEYIQKQEHETLPRNKTVFREEFQRLQMLRPIYSADNYTTSKRKENVSKNSSKSVLANDNYRPYLMTYGRNRNDYINAVIVPGYLAESKLFVTQCPLDETVIDFWTMMFDHGSRIIVLLDPANKVLHYGWRRTKSFKNKETLSINVFTADDWTISNRPPSPEYMLDLLQRVQDCWEMQKCPITVVCSDGCSKSGLFVTLKLVLEKLQIDEEIDIFQVVREIQTRRPEFLVELDQYEYTYKCIRWLLEKDSRDSLYANV</sequence>
<dbReference type="PRINTS" id="PR00700">
    <property type="entry name" value="PRTYPHPHTASE"/>
</dbReference>
<feature type="chain" id="PRO_5035749256" description="protein-tyrosine-phosphatase" evidence="7">
    <location>
        <begin position="24"/>
        <end position="1250"/>
    </location>
</feature>
<dbReference type="InterPro" id="IPR000387">
    <property type="entry name" value="Tyr_Pase_dom"/>
</dbReference>
<feature type="domain" description="Tyrosine-protein phosphatase" evidence="8">
    <location>
        <begin position="724"/>
        <end position="979"/>
    </location>
</feature>
<gene>
    <name evidence="10" type="ORF">MEDL_18043</name>
</gene>